<dbReference type="AlphaFoldDB" id="A0A1Y2A432"/>
<comment type="caution">
    <text evidence="2">The sequence shown here is derived from an EMBL/GenBank/DDBJ whole genome shotgun (WGS) entry which is preliminary data.</text>
</comment>
<name>A0A1Y2A432_9PLEO</name>
<feature type="compositionally biased region" description="Basic and acidic residues" evidence="1">
    <location>
        <begin position="135"/>
        <end position="169"/>
    </location>
</feature>
<accession>A0A1Y2A432</accession>
<feature type="compositionally biased region" description="Basic and acidic residues" evidence="1">
    <location>
        <begin position="98"/>
        <end position="124"/>
    </location>
</feature>
<evidence type="ECO:0000313" key="3">
    <source>
        <dbReference type="Proteomes" id="UP000193144"/>
    </source>
</evidence>
<reference evidence="2 3" key="1">
    <citation type="submission" date="2016-07" db="EMBL/GenBank/DDBJ databases">
        <title>Pervasive Adenine N6-methylation of Active Genes in Fungi.</title>
        <authorList>
            <consortium name="DOE Joint Genome Institute"/>
            <person name="Mondo S.J."/>
            <person name="Dannebaum R.O."/>
            <person name="Kuo R.C."/>
            <person name="Labutti K."/>
            <person name="Haridas S."/>
            <person name="Kuo A."/>
            <person name="Salamov A."/>
            <person name="Ahrendt S.R."/>
            <person name="Lipzen A."/>
            <person name="Sullivan W."/>
            <person name="Andreopoulos W.B."/>
            <person name="Clum A."/>
            <person name="Lindquist E."/>
            <person name="Daum C."/>
            <person name="Ramamoorthy G.K."/>
            <person name="Gryganskyi A."/>
            <person name="Culley D."/>
            <person name="Magnuson J.K."/>
            <person name="James T.Y."/>
            <person name="O'Malley M.A."/>
            <person name="Stajich J.E."/>
            <person name="Spatafora J.W."/>
            <person name="Visel A."/>
            <person name="Grigoriev I.V."/>
        </authorList>
    </citation>
    <scope>NUCLEOTIDE SEQUENCE [LARGE SCALE GENOMIC DNA]</scope>
    <source>
        <strain evidence="2 3">CBS 115471</strain>
    </source>
</reference>
<keyword evidence="3" id="KW-1185">Reference proteome</keyword>
<evidence type="ECO:0000256" key="1">
    <source>
        <dbReference type="SAM" id="MobiDB-lite"/>
    </source>
</evidence>
<dbReference type="OrthoDB" id="5418632at2759"/>
<proteinExistence type="predicted"/>
<dbReference type="Proteomes" id="UP000193144">
    <property type="component" value="Unassembled WGS sequence"/>
</dbReference>
<gene>
    <name evidence="2" type="ORF">BCR34DRAFT_597071</name>
</gene>
<sequence length="169" mass="18948">MTSRFVNAIYPIRNFNINWRYSTYKLCRIISAGAITAGGAYYYLQPGTSPSTSQHAPSESQSTNRGNNTNTKDKQEPPQQSKSKKLPHSQLHGPDGYADDKPKPVEERHGPSIEKHGIASEKNQHHVRAGVFSGEKFDNHIQKREDEPAKEFEKVERGKESAENGKKGK</sequence>
<feature type="region of interest" description="Disordered" evidence="1">
    <location>
        <begin position="48"/>
        <end position="169"/>
    </location>
</feature>
<evidence type="ECO:0000313" key="2">
    <source>
        <dbReference type="EMBL" id="ORY17283.1"/>
    </source>
</evidence>
<organism evidence="2 3">
    <name type="scientific">Clohesyomyces aquaticus</name>
    <dbReference type="NCBI Taxonomy" id="1231657"/>
    <lineage>
        <taxon>Eukaryota</taxon>
        <taxon>Fungi</taxon>
        <taxon>Dikarya</taxon>
        <taxon>Ascomycota</taxon>
        <taxon>Pezizomycotina</taxon>
        <taxon>Dothideomycetes</taxon>
        <taxon>Pleosporomycetidae</taxon>
        <taxon>Pleosporales</taxon>
        <taxon>Lindgomycetaceae</taxon>
        <taxon>Clohesyomyces</taxon>
    </lineage>
</organism>
<feature type="compositionally biased region" description="Polar residues" evidence="1">
    <location>
        <begin position="48"/>
        <end position="70"/>
    </location>
</feature>
<protein>
    <submittedName>
        <fullName evidence="2">Uncharacterized protein</fullName>
    </submittedName>
</protein>
<dbReference type="STRING" id="1231657.A0A1Y2A432"/>
<dbReference type="EMBL" id="MCFA01000013">
    <property type="protein sequence ID" value="ORY17283.1"/>
    <property type="molecule type" value="Genomic_DNA"/>
</dbReference>